<gene>
    <name evidence="2" type="ORF">K8V81_10680</name>
</gene>
<reference evidence="2" key="1">
    <citation type="journal article" date="2021" name="PeerJ">
        <title>Extensive microbial diversity within the chicken gut microbiome revealed by metagenomics and culture.</title>
        <authorList>
            <person name="Gilroy R."/>
            <person name="Ravi A."/>
            <person name="Getino M."/>
            <person name="Pursley I."/>
            <person name="Horton D.L."/>
            <person name="Alikhan N.F."/>
            <person name="Baker D."/>
            <person name="Gharbi K."/>
            <person name="Hall N."/>
            <person name="Watson M."/>
            <person name="Adriaenssens E.M."/>
            <person name="Foster-Nyarko E."/>
            <person name="Jarju S."/>
            <person name="Secka A."/>
            <person name="Antonio M."/>
            <person name="Oren A."/>
            <person name="Chaudhuri R.R."/>
            <person name="La Ragione R."/>
            <person name="Hildebrand F."/>
            <person name="Pallen M.J."/>
        </authorList>
    </citation>
    <scope>NUCLEOTIDE SEQUENCE</scope>
    <source>
        <strain evidence="2">ChiGjej5B5-22894</strain>
    </source>
</reference>
<feature type="domain" description="Glyoxalase/Bleomycin resistance-like N-terminal" evidence="1">
    <location>
        <begin position="6"/>
        <end position="26"/>
    </location>
</feature>
<sequence>MSTSVLPVSDVELAAAFYRDRLGFRIDFLHGSPPSYGAVSRDGARLHLKFVHEPVLDIDAAPREGLVRSRIDCSAHPMISPPRLIPRASAKIM</sequence>
<protein>
    <recommendedName>
        <fullName evidence="1">Glyoxalase/Bleomycin resistance-like N-terminal domain-containing protein</fullName>
    </recommendedName>
</protein>
<evidence type="ECO:0000313" key="3">
    <source>
        <dbReference type="Proteomes" id="UP000742460"/>
    </source>
</evidence>
<dbReference type="Proteomes" id="UP000742460">
    <property type="component" value="Unassembled WGS sequence"/>
</dbReference>
<dbReference type="InterPro" id="IPR029068">
    <property type="entry name" value="Glyas_Bleomycin-R_OHBP_Dase"/>
</dbReference>
<dbReference type="AlphaFoldDB" id="A0A921MX02"/>
<evidence type="ECO:0000259" key="1">
    <source>
        <dbReference type="Pfam" id="PF22677"/>
    </source>
</evidence>
<comment type="caution">
    <text evidence="2">The sequence shown here is derived from an EMBL/GenBank/DDBJ whole genome shotgun (WGS) entry which is preliminary data.</text>
</comment>
<dbReference type="SUPFAM" id="SSF54593">
    <property type="entry name" value="Glyoxalase/Bleomycin resistance protein/Dihydroxybiphenyl dioxygenase"/>
    <property type="match status" value="1"/>
</dbReference>
<accession>A0A921MX02</accession>
<dbReference type="Pfam" id="PF22677">
    <property type="entry name" value="Ble-like_N"/>
    <property type="match status" value="1"/>
</dbReference>
<proteinExistence type="predicted"/>
<reference evidence="2" key="2">
    <citation type="submission" date="2021-09" db="EMBL/GenBank/DDBJ databases">
        <authorList>
            <person name="Gilroy R."/>
        </authorList>
    </citation>
    <scope>NUCLEOTIDE SEQUENCE</scope>
    <source>
        <strain evidence="2">ChiGjej5B5-22894</strain>
    </source>
</reference>
<organism evidence="2 3">
    <name type="scientific">Brachybacterium massiliense</name>
    <dbReference type="NCBI Taxonomy" id="1755098"/>
    <lineage>
        <taxon>Bacteria</taxon>
        <taxon>Bacillati</taxon>
        <taxon>Actinomycetota</taxon>
        <taxon>Actinomycetes</taxon>
        <taxon>Micrococcales</taxon>
        <taxon>Dermabacteraceae</taxon>
        <taxon>Brachybacterium</taxon>
    </lineage>
</organism>
<dbReference type="Gene3D" id="3.10.180.10">
    <property type="entry name" value="2,3-Dihydroxybiphenyl 1,2-Dioxygenase, domain 1"/>
    <property type="match status" value="1"/>
</dbReference>
<name>A0A921MX02_9MICO</name>
<dbReference type="InterPro" id="IPR053863">
    <property type="entry name" value="Glyoxy/Ble-like_N"/>
</dbReference>
<evidence type="ECO:0000313" key="2">
    <source>
        <dbReference type="EMBL" id="HJG92174.1"/>
    </source>
</evidence>
<dbReference type="EMBL" id="DYUE01000245">
    <property type="protein sequence ID" value="HJG92174.1"/>
    <property type="molecule type" value="Genomic_DNA"/>
</dbReference>